<protein>
    <submittedName>
        <fullName evidence="1">Zinc ribbon domain-containing protein</fullName>
    </submittedName>
</protein>
<organism evidence="1 2">
    <name type="scientific">Planococcus shixiaomingii</name>
    <dbReference type="NCBI Taxonomy" id="3058393"/>
    <lineage>
        <taxon>Bacteria</taxon>
        <taxon>Bacillati</taxon>
        <taxon>Bacillota</taxon>
        <taxon>Bacilli</taxon>
        <taxon>Bacillales</taxon>
        <taxon>Caryophanaceae</taxon>
        <taxon>Planococcus</taxon>
    </lineage>
</organism>
<evidence type="ECO:0000313" key="1">
    <source>
        <dbReference type="EMBL" id="MDN7242356.1"/>
    </source>
</evidence>
<dbReference type="InterPro" id="IPR018652">
    <property type="entry name" value="DUF2082_NA-bd_Znr"/>
</dbReference>
<dbReference type="RefSeq" id="WP_300986383.1">
    <property type="nucleotide sequence ID" value="NZ_CP129236.1"/>
</dbReference>
<dbReference type="EMBL" id="JAUJWV010000001">
    <property type="protein sequence ID" value="MDN7242356.1"/>
    <property type="molecule type" value="Genomic_DNA"/>
</dbReference>
<comment type="caution">
    <text evidence="1">The sequence shown here is derived from an EMBL/GenBank/DDBJ whole genome shotgun (WGS) entry which is preliminary data.</text>
</comment>
<reference evidence="1 2" key="1">
    <citation type="submission" date="2023-06" db="EMBL/GenBank/DDBJ databases">
        <title>Novel species in genus Planococcus.</title>
        <authorList>
            <person name="Ning S."/>
        </authorList>
    </citation>
    <scope>NUCLEOTIDE SEQUENCE [LARGE SCALE GENOMIC DNA]</scope>
    <source>
        <strain evidence="1 2">N028</strain>
    </source>
</reference>
<proteinExistence type="predicted"/>
<name>A0ABT8N393_9BACL</name>
<dbReference type="Proteomes" id="UP001172055">
    <property type="component" value="Unassembled WGS sequence"/>
</dbReference>
<dbReference type="Pfam" id="PF09855">
    <property type="entry name" value="Zn_ribbon_13"/>
    <property type="match status" value="1"/>
</dbReference>
<evidence type="ECO:0000313" key="2">
    <source>
        <dbReference type="Proteomes" id="UP001172055"/>
    </source>
</evidence>
<sequence length="70" mass="7818">MDQKGCMKCGQRDVSTKEIGIPGGGFSHSYVVDIPHNSFHVVTCRNCGYSEFYNTEAVDDSRAVEYFFGE</sequence>
<accession>A0ABT8N393</accession>
<keyword evidence="2" id="KW-1185">Reference proteome</keyword>
<gene>
    <name evidence="1" type="ORF">QWY14_11130</name>
</gene>